<dbReference type="Gene3D" id="1.10.10.10">
    <property type="entry name" value="Winged helix-like DNA-binding domain superfamily/Winged helix DNA-binding domain"/>
    <property type="match status" value="1"/>
</dbReference>
<feature type="transmembrane region" description="Helical" evidence="4">
    <location>
        <begin position="159"/>
        <end position="178"/>
    </location>
</feature>
<keyword evidence="1" id="KW-0805">Transcription regulation</keyword>
<accession>A0ABV1JDR1</accession>
<dbReference type="EMBL" id="JBBNOP010000007">
    <property type="protein sequence ID" value="MEQ3363205.1"/>
    <property type="molecule type" value="Genomic_DNA"/>
</dbReference>
<evidence type="ECO:0000259" key="5">
    <source>
        <dbReference type="PROSITE" id="PS50043"/>
    </source>
</evidence>
<keyword evidence="7" id="KW-1185">Reference proteome</keyword>
<evidence type="ECO:0000256" key="1">
    <source>
        <dbReference type="ARBA" id="ARBA00023015"/>
    </source>
</evidence>
<dbReference type="PANTHER" id="PTHR44688">
    <property type="entry name" value="DNA-BINDING TRANSCRIPTIONAL ACTIVATOR DEVR_DOSR"/>
    <property type="match status" value="1"/>
</dbReference>
<feature type="transmembrane region" description="Helical" evidence="4">
    <location>
        <begin position="271"/>
        <end position="289"/>
    </location>
</feature>
<organism evidence="6 7">
    <name type="scientific">Raoultibacter massiliensis</name>
    <dbReference type="NCBI Taxonomy" id="1852371"/>
    <lineage>
        <taxon>Bacteria</taxon>
        <taxon>Bacillati</taxon>
        <taxon>Actinomycetota</taxon>
        <taxon>Coriobacteriia</taxon>
        <taxon>Eggerthellales</taxon>
        <taxon>Eggerthellaceae</taxon>
        <taxon>Raoultibacter</taxon>
    </lineage>
</organism>
<keyword evidence="2" id="KW-0238">DNA-binding</keyword>
<feature type="transmembrane region" description="Helical" evidence="4">
    <location>
        <begin position="239"/>
        <end position="264"/>
    </location>
</feature>
<dbReference type="PANTHER" id="PTHR44688:SF16">
    <property type="entry name" value="DNA-BINDING TRANSCRIPTIONAL ACTIVATOR DEVR_DOSR"/>
    <property type="match status" value="1"/>
</dbReference>
<keyword evidence="4" id="KW-1133">Transmembrane helix</keyword>
<feature type="transmembrane region" description="Helical" evidence="4">
    <location>
        <begin position="359"/>
        <end position="380"/>
    </location>
</feature>
<dbReference type="PROSITE" id="PS50043">
    <property type="entry name" value="HTH_LUXR_2"/>
    <property type="match status" value="1"/>
</dbReference>
<dbReference type="SUPFAM" id="SSF46894">
    <property type="entry name" value="C-terminal effector domain of the bipartite response regulators"/>
    <property type="match status" value="1"/>
</dbReference>
<feature type="transmembrane region" description="Helical" evidence="4">
    <location>
        <begin position="12"/>
        <end position="35"/>
    </location>
</feature>
<feature type="transmembrane region" description="Helical" evidence="4">
    <location>
        <begin position="210"/>
        <end position="233"/>
    </location>
</feature>
<reference evidence="6 7" key="1">
    <citation type="submission" date="2024-04" db="EMBL/GenBank/DDBJ databases">
        <title>Human intestinal bacterial collection.</title>
        <authorList>
            <person name="Pauvert C."/>
            <person name="Hitch T.C.A."/>
            <person name="Clavel T."/>
        </authorList>
    </citation>
    <scope>NUCLEOTIDE SEQUENCE [LARGE SCALE GENOMIC DNA]</scope>
    <source>
        <strain evidence="6 7">CLA-KB-H42</strain>
    </source>
</reference>
<keyword evidence="4" id="KW-0812">Transmembrane</keyword>
<proteinExistence type="predicted"/>
<feature type="transmembrane region" description="Helical" evidence="4">
    <location>
        <begin position="102"/>
        <end position="122"/>
    </location>
</feature>
<dbReference type="InterPro" id="IPR016032">
    <property type="entry name" value="Sig_transdc_resp-reg_C-effctor"/>
</dbReference>
<protein>
    <submittedName>
        <fullName evidence="6">Helix-turn-helix transcriptional regulator</fullName>
    </submittedName>
</protein>
<dbReference type="PROSITE" id="PS00622">
    <property type="entry name" value="HTH_LUXR_1"/>
    <property type="match status" value="1"/>
</dbReference>
<dbReference type="Proteomes" id="UP001487305">
    <property type="component" value="Unassembled WGS sequence"/>
</dbReference>
<feature type="transmembrane region" description="Helical" evidence="4">
    <location>
        <begin position="330"/>
        <end position="353"/>
    </location>
</feature>
<evidence type="ECO:0000256" key="3">
    <source>
        <dbReference type="ARBA" id="ARBA00023163"/>
    </source>
</evidence>
<feature type="transmembrane region" description="Helical" evidence="4">
    <location>
        <begin position="41"/>
        <end position="64"/>
    </location>
</feature>
<dbReference type="CDD" id="cd06170">
    <property type="entry name" value="LuxR_C_like"/>
    <property type="match status" value="1"/>
</dbReference>
<feature type="domain" description="HTH luxR-type" evidence="5">
    <location>
        <begin position="427"/>
        <end position="492"/>
    </location>
</feature>
<gene>
    <name evidence="6" type="ORF">AAA083_09485</name>
</gene>
<dbReference type="RefSeq" id="WP_349227547.1">
    <property type="nucleotide sequence ID" value="NZ_JBBNOP010000007.1"/>
</dbReference>
<dbReference type="InterPro" id="IPR036388">
    <property type="entry name" value="WH-like_DNA-bd_sf"/>
</dbReference>
<name>A0ABV1JDR1_9ACTN</name>
<dbReference type="Pfam" id="PF00196">
    <property type="entry name" value="GerE"/>
    <property type="match status" value="1"/>
</dbReference>
<sequence>MDTKIYFPPLRLCGQAFLFAWRMGLFFSPVVVSFAPHPAQYLIVGRVAFLIAFASALMGVFLLARHRSRALSDRALTIWGSLLAAGGSALVIASSFANGPFFALSIAGFAVAGIGDAFITLACAKLYSTLSVRLSMRVVPVAMAVAAIIYAVVANNASVVAVGILVALPLACGVVLLGELGGERHFETAEKPTISQIDERASGSFTKWKISSYTSVLWLSFGVMWPLAAVRMFEDGSLFLPFSLSVAALIAIVSFAVAAFTYLLKIPTVKIFWIFVPLMFAGITVVAVVDSNIQVLAFAMIFAAHNIAEIQLITHFSAICRRRGYSTKMLFGCGFSILSVGELLGILIGAAMIPVQSALLTMALLVCANAIVIVVIFSIVRVNATFQRAELKAALSKHALESLLVENGGSASGNQAANRDTDAIVKMWADRYGLSAREREIANLVLLGRNVPAIAELLVISQSTVQTHVKHIYEKTGVHSRQELVDLRDEYQAQ</sequence>
<keyword evidence="4" id="KW-0472">Membrane</keyword>
<dbReference type="SMART" id="SM00421">
    <property type="entry name" value="HTH_LUXR"/>
    <property type="match status" value="1"/>
</dbReference>
<feature type="transmembrane region" description="Helical" evidence="4">
    <location>
        <begin position="134"/>
        <end position="153"/>
    </location>
</feature>
<evidence type="ECO:0000313" key="7">
    <source>
        <dbReference type="Proteomes" id="UP001487305"/>
    </source>
</evidence>
<feature type="transmembrane region" description="Helical" evidence="4">
    <location>
        <begin position="295"/>
        <end position="318"/>
    </location>
</feature>
<dbReference type="PRINTS" id="PR00038">
    <property type="entry name" value="HTHLUXR"/>
</dbReference>
<comment type="caution">
    <text evidence="6">The sequence shown here is derived from an EMBL/GenBank/DDBJ whole genome shotgun (WGS) entry which is preliminary data.</text>
</comment>
<feature type="transmembrane region" description="Helical" evidence="4">
    <location>
        <begin position="76"/>
        <end position="96"/>
    </location>
</feature>
<keyword evidence="3" id="KW-0804">Transcription</keyword>
<evidence type="ECO:0000256" key="2">
    <source>
        <dbReference type="ARBA" id="ARBA00023125"/>
    </source>
</evidence>
<evidence type="ECO:0000256" key="4">
    <source>
        <dbReference type="SAM" id="Phobius"/>
    </source>
</evidence>
<dbReference type="InterPro" id="IPR000792">
    <property type="entry name" value="Tscrpt_reg_LuxR_C"/>
</dbReference>
<evidence type="ECO:0000313" key="6">
    <source>
        <dbReference type="EMBL" id="MEQ3363205.1"/>
    </source>
</evidence>